<organism evidence="1 2">
    <name type="scientific">Russula ochroleuca</name>
    <dbReference type="NCBI Taxonomy" id="152965"/>
    <lineage>
        <taxon>Eukaryota</taxon>
        <taxon>Fungi</taxon>
        <taxon>Dikarya</taxon>
        <taxon>Basidiomycota</taxon>
        <taxon>Agaricomycotina</taxon>
        <taxon>Agaricomycetes</taxon>
        <taxon>Russulales</taxon>
        <taxon>Russulaceae</taxon>
        <taxon>Russula</taxon>
    </lineage>
</organism>
<name>A0A9P5MWH6_9AGAM</name>
<comment type="caution">
    <text evidence="1">The sequence shown here is derived from an EMBL/GenBank/DDBJ whole genome shotgun (WGS) entry which is preliminary data.</text>
</comment>
<gene>
    <name evidence="1" type="ORF">DFH94DRAFT_473652</name>
</gene>
<reference evidence="1" key="2">
    <citation type="journal article" date="2020" name="Nat. Commun.">
        <title>Large-scale genome sequencing of mycorrhizal fungi provides insights into the early evolution of symbiotic traits.</title>
        <authorList>
            <person name="Miyauchi S."/>
            <person name="Kiss E."/>
            <person name="Kuo A."/>
            <person name="Drula E."/>
            <person name="Kohler A."/>
            <person name="Sanchez-Garcia M."/>
            <person name="Morin E."/>
            <person name="Andreopoulos B."/>
            <person name="Barry K.W."/>
            <person name="Bonito G."/>
            <person name="Buee M."/>
            <person name="Carver A."/>
            <person name="Chen C."/>
            <person name="Cichocki N."/>
            <person name="Clum A."/>
            <person name="Culley D."/>
            <person name="Crous P.W."/>
            <person name="Fauchery L."/>
            <person name="Girlanda M."/>
            <person name="Hayes R.D."/>
            <person name="Keri Z."/>
            <person name="LaButti K."/>
            <person name="Lipzen A."/>
            <person name="Lombard V."/>
            <person name="Magnuson J."/>
            <person name="Maillard F."/>
            <person name="Murat C."/>
            <person name="Nolan M."/>
            <person name="Ohm R.A."/>
            <person name="Pangilinan J."/>
            <person name="Pereira M.F."/>
            <person name="Perotto S."/>
            <person name="Peter M."/>
            <person name="Pfister S."/>
            <person name="Riley R."/>
            <person name="Sitrit Y."/>
            <person name="Stielow J.B."/>
            <person name="Szollosi G."/>
            <person name="Zifcakova L."/>
            <person name="Stursova M."/>
            <person name="Spatafora J.W."/>
            <person name="Tedersoo L."/>
            <person name="Vaario L.M."/>
            <person name="Yamada A."/>
            <person name="Yan M."/>
            <person name="Wang P."/>
            <person name="Xu J."/>
            <person name="Bruns T."/>
            <person name="Baldrian P."/>
            <person name="Vilgalys R."/>
            <person name="Dunand C."/>
            <person name="Henrissat B."/>
            <person name="Grigoriev I.V."/>
            <person name="Hibbett D."/>
            <person name="Nagy L.G."/>
            <person name="Martin F.M."/>
        </authorList>
    </citation>
    <scope>NUCLEOTIDE SEQUENCE</scope>
    <source>
        <strain evidence="1">Prilba</strain>
    </source>
</reference>
<dbReference type="EMBL" id="WHVB01000008">
    <property type="protein sequence ID" value="KAF8480355.1"/>
    <property type="molecule type" value="Genomic_DNA"/>
</dbReference>
<evidence type="ECO:0000313" key="2">
    <source>
        <dbReference type="Proteomes" id="UP000759537"/>
    </source>
</evidence>
<evidence type="ECO:0000313" key="1">
    <source>
        <dbReference type="EMBL" id="KAF8480355.1"/>
    </source>
</evidence>
<dbReference type="Proteomes" id="UP000759537">
    <property type="component" value="Unassembled WGS sequence"/>
</dbReference>
<reference evidence="1" key="1">
    <citation type="submission" date="2019-10" db="EMBL/GenBank/DDBJ databases">
        <authorList>
            <consortium name="DOE Joint Genome Institute"/>
            <person name="Kuo A."/>
            <person name="Miyauchi S."/>
            <person name="Kiss E."/>
            <person name="Drula E."/>
            <person name="Kohler A."/>
            <person name="Sanchez-Garcia M."/>
            <person name="Andreopoulos B."/>
            <person name="Barry K.W."/>
            <person name="Bonito G."/>
            <person name="Buee M."/>
            <person name="Carver A."/>
            <person name="Chen C."/>
            <person name="Cichocki N."/>
            <person name="Clum A."/>
            <person name="Culley D."/>
            <person name="Crous P.W."/>
            <person name="Fauchery L."/>
            <person name="Girlanda M."/>
            <person name="Hayes R."/>
            <person name="Keri Z."/>
            <person name="LaButti K."/>
            <person name="Lipzen A."/>
            <person name="Lombard V."/>
            <person name="Magnuson J."/>
            <person name="Maillard F."/>
            <person name="Morin E."/>
            <person name="Murat C."/>
            <person name="Nolan M."/>
            <person name="Ohm R."/>
            <person name="Pangilinan J."/>
            <person name="Pereira M."/>
            <person name="Perotto S."/>
            <person name="Peter M."/>
            <person name="Riley R."/>
            <person name="Sitrit Y."/>
            <person name="Stielow B."/>
            <person name="Szollosi G."/>
            <person name="Zifcakova L."/>
            <person name="Stursova M."/>
            <person name="Spatafora J.W."/>
            <person name="Tedersoo L."/>
            <person name="Vaario L.-M."/>
            <person name="Yamada A."/>
            <person name="Yan M."/>
            <person name="Wang P."/>
            <person name="Xu J."/>
            <person name="Bruns T."/>
            <person name="Baldrian P."/>
            <person name="Vilgalys R."/>
            <person name="Henrissat B."/>
            <person name="Grigoriev I.V."/>
            <person name="Hibbett D."/>
            <person name="Nagy L.G."/>
            <person name="Martin F.M."/>
        </authorList>
    </citation>
    <scope>NUCLEOTIDE SEQUENCE</scope>
    <source>
        <strain evidence="1">Prilba</strain>
    </source>
</reference>
<proteinExistence type="predicted"/>
<protein>
    <submittedName>
        <fullName evidence="1">Uncharacterized protein</fullName>
    </submittedName>
</protein>
<sequence>MLVARKAHIHWKCYCVCYSLPSLHHANRMSILANLPVLRAALVHSSFATGHPQIPVEVKRLTDENRDANSGKSEWMQVKGLYEDSDTLAYNWLFTTTVTCSELRTSASILRRAYPQETLQMPKYAVQYLVVYHPTVNLMHYFQVPECKTTGALDQVSPKGTRLRVRERQEEDMRRVDKLSINGSSLVFYPINDPNDGDRYGTAPAGGTLVRNHQLDTFTFTASLVQRPTDLNSF</sequence>
<dbReference type="AlphaFoldDB" id="A0A9P5MWH6"/>
<keyword evidence="2" id="KW-1185">Reference proteome</keyword>
<accession>A0A9P5MWH6</accession>